<evidence type="ECO:0000256" key="1">
    <source>
        <dbReference type="SAM" id="MobiDB-lite"/>
    </source>
</evidence>
<evidence type="ECO:0000313" key="2">
    <source>
        <dbReference type="EMBL" id="JAC79061.1"/>
    </source>
</evidence>
<dbReference type="AlphaFoldDB" id="A0A061S8G9"/>
<organism evidence="2">
    <name type="scientific">Tetraselmis sp. GSL018</name>
    <dbReference type="NCBI Taxonomy" id="582737"/>
    <lineage>
        <taxon>Eukaryota</taxon>
        <taxon>Viridiplantae</taxon>
        <taxon>Chlorophyta</taxon>
        <taxon>core chlorophytes</taxon>
        <taxon>Chlorodendrophyceae</taxon>
        <taxon>Chlorodendrales</taxon>
        <taxon>Chlorodendraceae</taxon>
        <taxon>Tetraselmis</taxon>
    </lineage>
</organism>
<name>A0A061S8G9_9CHLO</name>
<feature type="non-terminal residue" evidence="2">
    <location>
        <position position="72"/>
    </location>
</feature>
<gene>
    <name evidence="2" type="ORF">TSPGSL018_13642</name>
</gene>
<feature type="region of interest" description="Disordered" evidence="1">
    <location>
        <begin position="1"/>
        <end position="42"/>
    </location>
</feature>
<feature type="compositionally biased region" description="Basic and acidic residues" evidence="1">
    <location>
        <begin position="1"/>
        <end position="16"/>
    </location>
</feature>
<feature type="non-terminal residue" evidence="2">
    <location>
        <position position="1"/>
    </location>
</feature>
<reference evidence="2" key="1">
    <citation type="submission" date="2014-05" db="EMBL/GenBank/DDBJ databases">
        <title>The transcriptome of the halophilic microalga Tetraselmis sp. GSL018 isolated from the Great Salt Lake, Utah.</title>
        <authorList>
            <person name="Jinkerson R.E."/>
            <person name="D'Adamo S."/>
            <person name="Posewitz M.C."/>
        </authorList>
    </citation>
    <scope>NUCLEOTIDE SEQUENCE</scope>
    <source>
        <strain evidence="2">GSL018</strain>
    </source>
</reference>
<proteinExistence type="predicted"/>
<protein>
    <submittedName>
        <fullName evidence="2">Uncharacterized protein</fullName>
    </submittedName>
</protein>
<accession>A0A061S8G9</accession>
<dbReference type="EMBL" id="GBEZ01006326">
    <property type="protein sequence ID" value="JAC79061.1"/>
    <property type="molecule type" value="Transcribed_RNA"/>
</dbReference>
<sequence>RERERERERDRHKDTDTQPSSDKPTDTPLFPANPPWQAQTPLTAPVLGGMVRGGSAGADGLTCRARAQGLAG</sequence>